<keyword evidence="3" id="KW-1185">Reference proteome</keyword>
<evidence type="ECO:0000313" key="2">
    <source>
        <dbReference type="EMBL" id="MBA4544629.1"/>
    </source>
</evidence>
<feature type="transmembrane region" description="Helical" evidence="1">
    <location>
        <begin position="124"/>
        <end position="143"/>
    </location>
</feature>
<keyword evidence="1" id="KW-0472">Membrane</keyword>
<dbReference type="RefSeq" id="WP_033101660.1">
    <property type="nucleotide sequence ID" value="NZ_JACEIP010000052.1"/>
</dbReference>
<keyword evidence="1" id="KW-0812">Transmembrane</keyword>
<feature type="transmembrane region" description="Helical" evidence="1">
    <location>
        <begin position="272"/>
        <end position="290"/>
    </location>
</feature>
<feature type="transmembrane region" description="Helical" evidence="1">
    <location>
        <begin position="213"/>
        <end position="235"/>
    </location>
</feature>
<accession>A0A7W1XDL5</accession>
<keyword evidence="1" id="KW-1133">Transmembrane helix</keyword>
<name>A0A7W1XDL5_9BACL</name>
<evidence type="ECO:0000313" key="3">
    <source>
        <dbReference type="Proteomes" id="UP000530514"/>
    </source>
</evidence>
<dbReference type="EMBL" id="JACEIP010000052">
    <property type="protein sequence ID" value="MBA4544629.1"/>
    <property type="molecule type" value="Genomic_DNA"/>
</dbReference>
<feature type="transmembrane region" description="Helical" evidence="1">
    <location>
        <begin position="7"/>
        <end position="30"/>
    </location>
</feature>
<dbReference type="Proteomes" id="UP000530514">
    <property type="component" value="Unassembled WGS sequence"/>
</dbReference>
<feature type="transmembrane region" description="Helical" evidence="1">
    <location>
        <begin position="62"/>
        <end position="80"/>
    </location>
</feature>
<feature type="transmembrane region" description="Helical" evidence="1">
    <location>
        <begin position="86"/>
        <end position="103"/>
    </location>
</feature>
<reference evidence="2 3" key="1">
    <citation type="submission" date="2020-07" db="EMBL/GenBank/DDBJ databases">
        <authorList>
            <person name="Feng H."/>
        </authorList>
    </citation>
    <scope>NUCLEOTIDE SEQUENCE [LARGE SCALE GENOMIC DNA]</scope>
    <source>
        <strain evidence="3">s-11</strain>
    </source>
</reference>
<feature type="transmembrane region" description="Helical" evidence="1">
    <location>
        <begin position="36"/>
        <end position="55"/>
    </location>
</feature>
<gene>
    <name evidence="2" type="ORF">H1164_17515</name>
</gene>
<dbReference type="OrthoDB" id="2379986at2"/>
<comment type="caution">
    <text evidence="2">The sequence shown here is derived from an EMBL/GenBank/DDBJ whole genome shotgun (WGS) entry which is preliminary data.</text>
</comment>
<feature type="transmembrane region" description="Helical" evidence="1">
    <location>
        <begin position="181"/>
        <end position="201"/>
    </location>
</feature>
<evidence type="ECO:0000256" key="1">
    <source>
        <dbReference type="SAM" id="Phobius"/>
    </source>
</evidence>
<proteinExistence type="predicted"/>
<organism evidence="2 3">
    <name type="scientific">Thermoactinomyces daqus</name>
    <dbReference type="NCBI Taxonomy" id="1329516"/>
    <lineage>
        <taxon>Bacteria</taxon>
        <taxon>Bacillati</taxon>
        <taxon>Bacillota</taxon>
        <taxon>Bacilli</taxon>
        <taxon>Bacillales</taxon>
        <taxon>Thermoactinomycetaceae</taxon>
        <taxon>Thermoactinomyces</taxon>
    </lineage>
</organism>
<dbReference type="AlphaFoldDB" id="A0A7W1XDL5"/>
<sequence>MLPKYRFLFFCYASQVSAVSIQFIALTAILNQSGDFTVRFLISSFILVWGSIVFGKYFSGKQFFMAELLLLLIITAWWQIKYEDSAVSFFCFLFNLLLIKSLAIANEQTDSRRYLLQTQTKFNLAGIFLSVGAAYLFAVNRYWEDQVFLFFIAFLFTRMVSLSMISKMSRDEESHQSKSSLYEFFIPFALLITGIMGGWIIQLSGWPVYKTIAIFLFYLFSPVIDVVGFILEQLIPDDLPFRPRFYDASVNQINGLTHVQSSLNQNSFSGQWVQSAFMIFISVIVVYFIYKSFESNTKSIKSAAKHEEEIEEREFLFKMNPIKKSDLKMNDNSLTPIRRTYRKFLKFAGKSFTKRLPNETAPEYIRKIAPFIPDKKVFMEELTDLYLKERYGNKNVASEQERAKKLLNTLIEK</sequence>
<protein>
    <submittedName>
        <fullName evidence="2">DUF4129 domain-containing protein</fullName>
    </submittedName>
</protein>